<sequence length="590" mass="63134">MPPGLLERLTHQHKASGDSASSPGLFALSRAGSTCDSSACTFCQPQQTASQTGQQGEGSPRSVGHQGDAGIYSTASCRLTKLERRHSRLDVGGIPTDLASASLESSPASSQTVQRMRGGSTSRSCELDLASGRLSADEEQTEGWLEQRAASVDDFVTIERSELQRGYGSASSLAQGAEGAVQKRQKRVINSSSSGEVTRDDMPCWVWNMEWELQPDPIEACFEEVACFERPVSSQHKRHNADILCGLEFSPDGHFLASAGVTKQIRVYPLAGVRGAEVDGEPLRAAYIHRLPAKISSIAWNPFDEGIVTVGDYDGVVAQVHIPSGHLLADLDEYMGRRVWSVAHSQHKPHLCASASDDGTAHLWAGRGLSERAGQISVPGQAPISGVSFCTEDENALALAASDACAYVYDIRQHSTPLQVLKGHDRPVAFARFMGRNRLVTASVDSSLALWNLEGSGHLFRRYEGHTNRKNFVGLSVCQETELMATGSECGQAMAYHRAWSRPVAAHDVCSHTARSTRGQAEKHAAMQPDSTAPQANAPADQAAALPELASAVCWWPTNLGSFAGRCGGPVLAAARSDGVLSLLTLVNSH</sequence>
<feature type="compositionally biased region" description="Polar residues" evidence="4">
    <location>
        <begin position="111"/>
        <end position="123"/>
    </location>
</feature>
<dbReference type="InterPro" id="IPR044616">
    <property type="entry name" value="RUP1/2"/>
</dbReference>
<feature type="region of interest" description="Disordered" evidence="4">
    <location>
        <begin position="514"/>
        <end position="542"/>
    </location>
</feature>
<feature type="region of interest" description="Disordered" evidence="4">
    <location>
        <begin position="1"/>
        <end position="23"/>
    </location>
</feature>
<accession>A0AAV1IHY2</accession>
<dbReference type="InterPro" id="IPR001680">
    <property type="entry name" value="WD40_rpt"/>
</dbReference>
<evidence type="ECO:0000256" key="2">
    <source>
        <dbReference type="ARBA" id="ARBA00022737"/>
    </source>
</evidence>
<dbReference type="Gene3D" id="2.130.10.10">
    <property type="entry name" value="YVTN repeat-like/Quinoprotein amine dehydrogenase"/>
    <property type="match status" value="1"/>
</dbReference>
<gene>
    <name evidence="5" type="ORF">CVIRNUC_010071</name>
</gene>
<dbReference type="PANTHER" id="PTHR45389">
    <property type="entry name" value="WD REPEAT-CONTAINING PROTEIN RUP1"/>
    <property type="match status" value="1"/>
</dbReference>
<dbReference type="PROSITE" id="PS50082">
    <property type="entry name" value="WD_REPEATS_2"/>
    <property type="match status" value="1"/>
</dbReference>
<dbReference type="AlphaFoldDB" id="A0AAV1IHY2"/>
<evidence type="ECO:0000256" key="3">
    <source>
        <dbReference type="PROSITE-ProRule" id="PRU00221"/>
    </source>
</evidence>
<dbReference type="EMBL" id="CAUYUE010000015">
    <property type="protein sequence ID" value="CAK0786857.1"/>
    <property type="molecule type" value="Genomic_DNA"/>
</dbReference>
<dbReference type="InterPro" id="IPR036322">
    <property type="entry name" value="WD40_repeat_dom_sf"/>
</dbReference>
<dbReference type="SUPFAM" id="SSF50978">
    <property type="entry name" value="WD40 repeat-like"/>
    <property type="match status" value="1"/>
</dbReference>
<feature type="region of interest" description="Disordered" evidence="4">
    <location>
        <begin position="48"/>
        <end position="69"/>
    </location>
</feature>
<feature type="region of interest" description="Disordered" evidence="4">
    <location>
        <begin position="98"/>
        <end position="123"/>
    </location>
</feature>
<protein>
    <submittedName>
        <fullName evidence="5">Uncharacterized protein</fullName>
    </submittedName>
</protein>
<dbReference type="PANTHER" id="PTHR45389:SF1">
    <property type="entry name" value="WD REPEAT-CONTAINING PROTEIN RUP1"/>
    <property type="match status" value="1"/>
</dbReference>
<evidence type="ECO:0000256" key="1">
    <source>
        <dbReference type="ARBA" id="ARBA00022574"/>
    </source>
</evidence>
<dbReference type="InterPro" id="IPR019775">
    <property type="entry name" value="WD40_repeat_CS"/>
</dbReference>
<feature type="compositionally biased region" description="Low complexity" evidence="4">
    <location>
        <begin position="48"/>
        <end position="59"/>
    </location>
</feature>
<evidence type="ECO:0000313" key="5">
    <source>
        <dbReference type="EMBL" id="CAK0786857.1"/>
    </source>
</evidence>
<dbReference type="GO" id="GO:0010224">
    <property type="term" value="P:response to UV-B"/>
    <property type="evidence" value="ECO:0007669"/>
    <property type="project" value="TreeGrafter"/>
</dbReference>
<keyword evidence="2" id="KW-0677">Repeat</keyword>
<organism evidence="5 6">
    <name type="scientific">Coccomyxa viridis</name>
    <dbReference type="NCBI Taxonomy" id="1274662"/>
    <lineage>
        <taxon>Eukaryota</taxon>
        <taxon>Viridiplantae</taxon>
        <taxon>Chlorophyta</taxon>
        <taxon>core chlorophytes</taxon>
        <taxon>Trebouxiophyceae</taxon>
        <taxon>Trebouxiophyceae incertae sedis</taxon>
        <taxon>Coccomyxaceae</taxon>
        <taxon>Coccomyxa</taxon>
    </lineage>
</organism>
<dbReference type="SMART" id="SM00320">
    <property type="entry name" value="WD40"/>
    <property type="match status" value="6"/>
</dbReference>
<feature type="repeat" description="WD" evidence="3">
    <location>
        <begin position="421"/>
        <end position="454"/>
    </location>
</feature>
<reference evidence="5 6" key="1">
    <citation type="submission" date="2023-10" db="EMBL/GenBank/DDBJ databases">
        <authorList>
            <person name="Maclean D."/>
            <person name="Macfadyen A."/>
        </authorList>
    </citation>
    <scope>NUCLEOTIDE SEQUENCE [LARGE SCALE GENOMIC DNA]</scope>
</reference>
<proteinExistence type="predicted"/>
<feature type="compositionally biased region" description="Low complexity" evidence="4">
    <location>
        <begin position="533"/>
        <end position="542"/>
    </location>
</feature>
<evidence type="ECO:0000256" key="4">
    <source>
        <dbReference type="SAM" id="MobiDB-lite"/>
    </source>
</evidence>
<name>A0AAV1IHY2_9CHLO</name>
<evidence type="ECO:0000313" key="6">
    <source>
        <dbReference type="Proteomes" id="UP001314263"/>
    </source>
</evidence>
<keyword evidence="1 3" id="KW-0853">WD repeat</keyword>
<feature type="compositionally biased region" description="Low complexity" evidence="4">
    <location>
        <begin position="98"/>
        <end position="110"/>
    </location>
</feature>
<dbReference type="InterPro" id="IPR015943">
    <property type="entry name" value="WD40/YVTN_repeat-like_dom_sf"/>
</dbReference>
<dbReference type="PROSITE" id="PS00678">
    <property type="entry name" value="WD_REPEATS_1"/>
    <property type="match status" value="1"/>
</dbReference>
<dbReference type="Pfam" id="PF00400">
    <property type="entry name" value="WD40"/>
    <property type="match status" value="3"/>
</dbReference>
<dbReference type="Proteomes" id="UP001314263">
    <property type="component" value="Unassembled WGS sequence"/>
</dbReference>
<keyword evidence="6" id="KW-1185">Reference proteome</keyword>
<comment type="caution">
    <text evidence="5">The sequence shown here is derived from an EMBL/GenBank/DDBJ whole genome shotgun (WGS) entry which is preliminary data.</text>
</comment>